<accession>A0A9P6DF53</accession>
<evidence type="ECO:0000256" key="1">
    <source>
        <dbReference type="SAM" id="Phobius"/>
    </source>
</evidence>
<keyword evidence="1" id="KW-0472">Membrane</keyword>
<keyword evidence="1" id="KW-1133">Transmembrane helix</keyword>
<dbReference type="PANTHER" id="PTHR35872:SF2">
    <property type="entry name" value="INTEGRAL MEMBRANE PROTEIN (AFU_ORTHOLOGUE AFUA_5G07110)"/>
    <property type="match status" value="1"/>
</dbReference>
<dbReference type="EMBL" id="MU129827">
    <property type="protein sequence ID" value="KAF9502627.1"/>
    <property type="molecule type" value="Genomic_DNA"/>
</dbReference>
<evidence type="ECO:0000313" key="3">
    <source>
        <dbReference type="Proteomes" id="UP000886523"/>
    </source>
</evidence>
<dbReference type="Proteomes" id="UP000886523">
    <property type="component" value="Unassembled WGS sequence"/>
</dbReference>
<name>A0A9P6DF53_9AGAM</name>
<comment type="caution">
    <text evidence="2">The sequence shown here is derived from an EMBL/GenBank/DDBJ whole genome shotgun (WGS) entry which is preliminary data.</text>
</comment>
<reference evidence="2" key="1">
    <citation type="journal article" date="2020" name="Nat. Commun.">
        <title>Large-scale genome sequencing of mycorrhizal fungi provides insights into the early evolution of symbiotic traits.</title>
        <authorList>
            <person name="Miyauchi S."/>
            <person name="Kiss E."/>
            <person name="Kuo A."/>
            <person name="Drula E."/>
            <person name="Kohler A."/>
            <person name="Sanchez-Garcia M."/>
            <person name="Morin E."/>
            <person name="Andreopoulos B."/>
            <person name="Barry K.W."/>
            <person name="Bonito G."/>
            <person name="Buee M."/>
            <person name="Carver A."/>
            <person name="Chen C."/>
            <person name="Cichocki N."/>
            <person name="Clum A."/>
            <person name="Culley D."/>
            <person name="Crous P.W."/>
            <person name="Fauchery L."/>
            <person name="Girlanda M."/>
            <person name="Hayes R.D."/>
            <person name="Keri Z."/>
            <person name="LaButti K."/>
            <person name="Lipzen A."/>
            <person name="Lombard V."/>
            <person name="Magnuson J."/>
            <person name="Maillard F."/>
            <person name="Murat C."/>
            <person name="Nolan M."/>
            <person name="Ohm R.A."/>
            <person name="Pangilinan J."/>
            <person name="Pereira M.F."/>
            <person name="Perotto S."/>
            <person name="Peter M."/>
            <person name="Pfister S."/>
            <person name="Riley R."/>
            <person name="Sitrit Y."/>
            <person name="Stielow J.B."/>
            <person name="Szollosi G."/>
            <person name="Zifcakova L."/>
            <person name="Stursova M."/>
            <person name="Spatafora J.W."/>
            <person name="Tedersoo L."/>
            <person name="Vaario L.M."/>
            <person name="Yamada A."/>
            <person name="Yan M."/>
            <person name="Wang P."/>
            <person name="Xu J."/>
            <person name="Bruns T."/>
            <person name="Baldrian P."/>
            <person name="Vilgalys R."/>
            <person name="Dunand C."/>
            <person name="Henrissat B."/>
            <person name="Grigoriev I.V."/>
            <person name="Hibbett D."/>
            <person name="Nagy L.G."/>
            <person name="Martin F.M."/>
        </authorList>
    </citation>
    <scope>NUCLEOTIDE SEQUENCE</scope>
    <source>
        <strain evidence="2">UP504</strain>
    </source>
</reference>
<sequence>MWGLNEYNRPPWTTGLLIPASFLCGIGAAVIIARGGSKTKRRAEVEERLRVALNMEKNGDRRGLIHDFTDQQHIVYNRTGREVNGLIMIPPRIGEADEDDAEHQGTAVVRVFGSRAEHTHSINNDALYEISCTSNLFFFLHLLLREINLALLGHLAKRRFVHVPSLEI</sequence>
<organism evidence="2 3">
    <name type="scientific">Hydnum rufescens UP504</name>
    <dbReference type="NCBI Taxonomy" id="1448309"/>
    <lineage>
        <taxon>Eukaryota</taxon>
        <taxon>Fungi</taxon>
        <taxon>Dikarya</taxon>
        <taxon>Basidiomycota</taxon>
        <taxon>Agaricomycotina</taxon>
        <taxon>Agaricomycetes</taxon>
        <taxon>Cantharellales</taxon>
        <taxon>Hydnaceae</taxon>
        <taxon>Hydnum</taxon>
    </lineage>
</organism>
<dbReference type="OrthoDB" id="3365211at2759"/>
<proteinExistence type="predicted"/>
<keyword evidence="1" id="KW-0812">Transmembrane</keyword>
<dbReference type="PANTHER" id="PTHR35872">
    <property type="entry name" value="INTEGRAL MEMBRANE PROTEIN (AFU_ORTHOLOGUE AFUA_5G07110)"/>
    <property type="match status" value="1"/>
</dbReference>
<keyword evidence="3" id="KW-1185">Reference proteome</keyword>
<protein>
    <submittedName>
        <fullName evidence="2">Uncharacterized protein</fullName>
    </submittedName>
</protein>
<feature type="transmembrane region" description="Helical" evidence="1">
    <location>
        <begin position="12"/>
        <end position="33"/>
    </location>
</feature>
<dbReference type="AlphaFoldDB" id="A0A9P6DF53"/>
<evidence type="ECO:0000313" key="2">
    <source>
        <dbReference type="EMBL" id="KAF9502627.1"/>
    </source>
</evidence>
<gene>
    <name evidence="2" type="ORF">BS47DRAFT_1171702</name>
</gene>